<protein>
    <submittedName>
        <fullName evidence="2">Uncharacterized protein</fullName>
    </submittedName>
</protein>
<evidence type="ECO:0000313" key="3">
    <source>
        <dbReference type="Proteomes" id="UP000470082"/>
    </source>
</evidence>
<feature type="transmembrane region" description="Helical" evidence="1">
    <location>
        <begin position="42"/>
        <end position="59"/>
    </location>
</feature>
<keyword evidence="1" id="KW-0812">Transmembrane</keyword>
<dbReference type="RefSeq" id="WP_154459651.1">
    <property type="nucleotide sequence ID" value="NZ_JAQYTQ010000015.1"/>
</dbReference>
<proteinExistence type="predicted"/>
<dbReference type="Proteomes" id="UP000470082">
    <property type="component" value="Unassembled WGS sequence"/>
</dbReference>
<keyword evidence="1" id="KW-0472">Membrane</keyword>
<comment type="caution">
    <text evidence="2">The sequence shown here is derived from an EMBL/GenBank/DDBJ whole genome shotgun (WGS) entry which is preliminary data.</text>
</comment>
<accession>A0A7X2N2B4</accession>
<organism evidence="2 3">
    <name type="scientific">Floccifex porci</name>
    <dbReference type="NCBI Taxonomy" id="2606629"/>
    <lineage>
        <taxon>Bacteria</taxon>
        <taxon>Bacillati</taxon>
        <taxon>Bacillota</taxon>
        <taxon>Erysipelotrichia</taxon>
        <taxon>Erysipelotrichales</taxon>
        <taxon>Erysipelotrichaceae</taxon>
        <taxon>Floccifex</taxon>
    </lineage>
</organism>
<keyword evidence="3" id="KW-1185">Reference proteome</keyword>
<sequence>MKRFIQNFCEGFYDGIKNKDEISYQQIEDVFMKLIPSLIKKIILVIIALIVSIPFLIKFPFQNKFNLWILEFLLWIVWIYQSLDLESFKTLMREVKK</sequence>
<name>A0A7X2N2B4_9FIRM</name>
<evidence type="ECO:0000313" key="2">
    <source>
        <dbReference type="EMBL" id="MSS01183.1"/>
    </source>
</evidence>
<reference evidence="2 3" key="1">
    <citation type="submission" date="2019-08" db="EMBL/GenBank/DDBJ databases">
        <title>In-depth cultivation of the pig gut microbiome towards novel bacterial diversity and tailored functional studies.</title>
        <authorList>
            <person name="Wylensek D."/>
            <person name="Hitch T.C.A."/>
            <person name="Clavel T."/>
        </authorList>
    </citation>
    <scope>NUCLEOTIDE SEQUENCE [LARGE SCALE GENOMIC DNA]</scope>
    <source>
        <strain evidence="2 3">LKV-178-WT-2G</strain>
    </source>
</reference>
<keyword evidence="1" id="KW-1133">Transmembrane helix</keyword>
<gene>
    <name evidence="2" type="ORF">FYJ50_03525</name>
</gene>
<dbReference type="EMBL" id="VUMM01000004">
    <property type="protein sequence ID" value="MSS01183.1"/>
    <property type="molecule type" value="Genomic_DNA"/>
</dbReference>
<feature type="transmembrane region" description="Helical" evidence="1">
    <location>
        <begin position="65"/>
        <end position="83"/>
    </location>
</feature>
<evidence type="ECO:0000256" key="1">
    <source>
        <dbReference type="SAM" id="Phobius"/>
    </source>
</evidence>
<dbReference type="AlphaFoldDB" id="A0A7X2N2B4"/>